<proteinExistence type="predicted"/>
<evidence type="ECO:0000313" key="2">
    <source>
        <dbReference type="EMBL" id="XCJ68872.1"/>
    </source>
</evidence>
<dbReference type="Gene3D" id="3.10.450.50">
    <property type="match status" value="1"/>
</dbReference>
<name>A0AAU8IKZ9_9ACTN</name>
<dbReference type="KEGG" id="stac:ABII15_02350"/>
<protein>
    <submittedName>
        <fullName evidence="2">Nuclear transport factor 2 family protein</fullName>
    </submittedName>
</protein>
<accession>A0AAU8IKZ9</accession>
<dbReference type="Pfam" id="PF12680">
    <property type="entry name" value="SnoaL_2"/>
    <property type="match status" value="1"/>
</dbReference>
<gene>
    <name evidence="2" type="ORF">ABII15_02350</name>
</gene>
<dbReference type="InterPro" id="IPR032710">
    <property type="entry name" value="NTF2-like_dom_sf"/>
</dbReference>
<evidence type="ECO:0000259" key="1">
    <source>
        <dbReference type="Pfam" id="PF12680"/>
    </source>
</evidence>
<dbReference type="EMBL" id="CP159534">
    <property type="protein sequence ID" value="XCJ68872.1"/>
    <property type="molecule type" value="Genomic_DNA"/>
</dbReference>
<feature type="domain" description="SnoaL-like" evidence="1">
    <location>
        <begin position="17"/>
        <end position="115"/>
    </location>
</feature>
<dbReference type="AlphaFoldDB" id="A0AAU8IKZ9"/>
<sequence>MPTDEIPSWLVSAMVGLAGGDVDAWLDAFAEDAVHEFPFAAPGAVRRLEGKEAMRAHLAQVAGGIRFGSLHDVRVHGSGDDLVIEAEGHHEDAATGTPFGLRYVWIITSRERRITLLRDYMGPREPLGEES</sequence>
<dbReference type="SUPFAM" id="SSF54427">
    <property type="entry name" value="NTF2-like"/>
    <property type="match status" value="1"/>
</dbReference>
<dbReference type="RefSeq" id="WP_353940554.1">
    <property type="nucleotide sequence ID" value="NZ_CP159534.1"/>
</dbReference>
<reference evidence="2" key="1">
    <citation type="submission" date="2024-06" db="EMBL/GenBank/DDBJ databases">
        <title>Streptomyces sp. strain HUAS MG91 genome sequences.</title>
        <authorList>
            <person name="Mo P."/>
        </authorList>
    </citation>
    <scope>NUCLEOTIDE SEQUENCE</scope>
    <source>
        <strain evidence="2">HUAS MG91</strain>
    </source>
</reference>
<organism evidence="2">
    <name type="scientific">Streptomyces tabacisoli</name>
    <dbReference type="NCBI Taxonomy" id="3156398"/>
    <lineage>
        <taxon>Bacteria</taxon>
        <taxon>Bacillati</taxon>
        <taxon>Actinomycetota</taxon>
        <taxon>Actinomycetes</taxon>
        <taxon>Kitasatosporales</taxon>
        <taxon>Streptomycetaceae</taxon>
        <taxon>Streptomyces</taxon>
    </lineage>
</organism>
<dbReference type="InterPro" id="IPR037401">
    <property type="entry name" value="SnoaL-like"/>
</dbReference>